<dbReference type="Proteomes" id="UP000761380">
    <property type="component" value="Unassembled WGS sequence"/>
</dbReference>
<dbReference type="EMBL" id="SVBY01000067">
    <property type="protein sequence ID" value="MBE6093253.1"/>
    <property type="molecule type" value="Genomic_DNA"/>
</dbReference>
<keyword evidence="15" id="KW-0812">Transmembrane</keyword>
<evidence type="ECO:0000256" key="3">
    <source>
        <dbReference type="ARBA" id="ARBA00022645"/>
    </source>
</evidence>
<dbReference type="GO" id="GO:0006508">
    <property type="term" value="P:proteolysis"/>
    <property type="evidence" value="ECO:0007669"/>
    <property type="project" value="UniProtKB-KW"/>
</dbReference>
<evidence type="ECO:0000256" key="13">
    <source>
        <dbReference type="ARBA" id="ARBA00049902"/>
    </source>
</evidence>
<keyword evidence="15" id="KW-0472">Membrane</keyword>
<dbReference type="Pfam" id="PF00905">
    <property type="entry name" value="Transpeptidase"/>
    <property type="match status" value="1"/>
</dbReference>
<keyword evidence="5" id="KW-0328">Glycosyltransferase</keyword>
<dbReference type="FunFam" id="1.10.3810.10:FF:000001">
    <property type="entry name" value="Penicillin-binding protein 1A"/>
    <property type="match status" value="1"/>
</dbReference>
<dbReference type="GO" id="GO:0009002">
    <property type="term" value="F:serine-type D-Ala-D-Ala carboxypeptidase activity"/>
    <property type="evidence" value="ECO:0007669"/>
    <property type="project" value="UniProtKB-EC"/>
</dbReference>
<reference evidence="18" key="1">
    <citation type="submission" date="2019-04" db="EMBL/GenBank/DDBJ databases">
        <title>Evolution of Biomass-Degrading Anaerobic Consortia Revealed by Metagenomics.</title>
        <authorList>
            <person name="Peng X."/>
        </authorList>
    </citation>
    <scope>NUCLEOTIDE SEQUENCE</scope>
    <source>
        <strain evidence="18">SIG240</strain>
    </source>
</reference>
<evidence type="ECO:0000256" key="9">
    <source>
        <dbReference type="ARBA" id="ARBA00022984"/>
    </source>
</evidence>
<keyword evidence="7" id="KW-0378">Hydrolase</keyword>
<evidence type="ECO:0000256" key="5">
    <source>
        <dbReference type="ARBA" id="ARBA00022676"/>
    </source>
</evidence>
<feature type="domain" description="Glycosyl transferase family 51" evidence="17">
    <location>
        <begin position="70"/>
        <end position="246"/>
    </location>
</feature>
<dbReference type="InterPro" id="IPR012338">
    <property type="entry name" value="Beta-lactam/transpept-like"/>
</dbReference>
<protein>
    <submittedName>
        <fullName evidence="18">Penicillin-binding protein 1A</fullName>
    </submittedName>
</protein>
<keyword evidence="3" id="KW-0121">Carboxypeptidase</keyword>
<evidence type="ECO:0000256" key="4">
    <source>
        <dbReference type="ARBA" id="ARBA00022670"/>
    </source>
</evidence>
<evidence type="ECO:0000259" key="16">
    <source>
        <dbReference type="Pfam" id="PF00905"/>
    </source>
</evidence>
<evidence type="ECO:0000256" key="15">
    <source>
        <dbReference type="SAM" id="Phobius"/>
    </source>
</evidence>
<evidence type="ECO:0000256" key="11">
    <source>
        <dbReference type="ARBA" id="ARBA00023316"/>
    </source>
</evidence>
<evidence type="ECO:0000259" key="17">
    <source>
        <dbReference type="Pfam" id="PF00912"/>
    </source>
</evidence>
<dbReference type="InterPro" id="IPR036950">
    <property type="entry name" value="PBP_transglycosylase"/>
</dbReference>
<evidence type="ECO:0000313" key="18">
    <source>
        <dbReference type="EMBL" id="MBE6093253.1"/>
    </source>
</evidence>
<keyword evidence="10" id="KW-0511">Multifunctional enzyme</keyword>
<evidence type="ECO:0000256" key="2">
    <source>
        <dbReference type="ARBA" id="ARBA00007739"/>
    </source>
</evidence>
<feature type="compositionally biased region" description="Basic and acidic residues" evidence="14">
    <location>
        <begin position="636"/>
        <end position="664"/>
    </location>
</feature>
<keyword evidence="6" id="KW-0808">Transferase</keyword>
<dbReference type="GO" id="GO:0030288">
    <property type="term" value="C:outer membrane-bounded periplasmic space"/>
    <property type="evidence" value="ECO:0007669"/>
    <property type="project" value="TreeGrafter"/>
</dbReference>
<comment type="similarity">
    <text evidence="1">In the C-terminal section; belongs to the transpeptidase family.</text>
</comment>
<evidence type="ECO:0000256" key="10">
    <source>
        <dbReference type="ARBA" id="ARBA00023268"/>
    </source>
</evidence>
<dbReference type="SUPFAM" id="SSF53955">
    <property type="entry name" value="Lysozyme-like"/>
    <property type="match status" value="1"/>
</dbReference>
<keyword evidence="15" id="KW-1133">Transmembrane helix</keyword>
<dbReference type="GO" id="GO:0008360">
    <property type="term" value="P:regulation of cell shape"/>
    <property type="evidence" value="ECO:0007669"/>
    <property type="project" value="UniProtKB-KW"/>
</dbReference>
<dbReference type="GO" id="GO:0008658">
    <property type="term" value="F:penicillin binding"/>
    <property type="evidence" value="ECO:0007669"/>
    <property type="project" value="InterPro"/>
</dbReference>
<evidence type="ECO:0000313" key="19">
    <source>
        <dbReference type="Proteomes" id="UP000761380"/>
    </source>
</evidence>
<comment type="caution">
    <text evidence="18">The sequence shown here is derived from an EMBL/GenBank/DDBJ whole genome shotgun (WGS) entry which is preliminary data.</text>
</comment>
<evidence type="ECO:0000256" key="1">
    <source>
        <dbReference type="ARBA" id="ARBA00007090"/>
    </source>
</evidence>
<dbReference type="InterPro" id="IPR001460">
    <property type="entry name" value="PCN-bd_Tpept"/>
</dbReference>
<sequence length="705" mass="76597">MDKHSNASRQRRSAKSGGTFKRVILGFGLVLMVMVTGIGCGFLTASMNTKPDLANDILPPASSQIYDINGNEIANVHAAENRRPVKIAQVPKQLQDAFVAVEDNRFYEHSGVDPRGIARALYTNIRGHGVSEGGSTITQQLAKNAYLTQERTLTRKVQEVFLALQLERQYTKKEILEMYLNQIYFGQGAYGVQAAAQTYFGKDVEDLDLNECAMLAGIPKSPNYYSPLNNLQAAQERKAVVLDQMEKYGYINQSTAEKTKKAEMKLVKPAQKSDSNTASYFIDYVTQKLIDKYGADAVYKEGLKIYTTLDMDMQKAAEATVSKLPTYKTDGNGLAQPQMALVAIDPHNGYVKAMVGGRGNDQFNRATMAVRQPGSAFKPFVFIAALENKFTPNTVINDSPIDINGWRPQNASGNFSGKVTLREVARHSMNVPTVKIAQKLGIDKPIYYAQEMGISTFVLDGPANDRQLATSLGGMTKGVTPLEITSAYGTFANKGVHVEPVVIVKVLDRNGKVLEQNEPKQRSVVSESSAAELTDMLEDVIKKGTGTRANIGRPAAGKTGTTSNYNDAWFVGYTPDLVAGVWVGNDDNTPTRGIMGGMLPAEIWQAFMKKATAQTPAKNFDGSRSSHSGSVGELEDDRKHEVKKDDKKKDAKKDAAKKDDKQADGQKPMPEGNNVPTPNNPNGSPVPAAPPTAAPEPGGVGKGRN</sequence>
<dbReference type="SUPFAM" id="SSF56601">
    <property type="entry name" value="beta-lactamase/transpeptidase-like"/>
    <property type="match status" value="1"/>
</dbReference>
<dbReference type="Gene3D" id="3.40.710.10">
    <property type="entry name" value="DD-peptidase/beta-lactamase superfamily"/>
    <property type="match status" value="1"/>
</dbReference>
<evidence type="ECO:0000256" key="14">
    <source>
        <dbReference type="SAM" id="MobiDB-lite"/>
    </source>
</evidence>
<name>A0A927WQ94_SELRU</name>
<feature type="transmembrane region" description="Helical" evidence="15">
    <location>
        <begin position="20"/>
        <end position="45"/>
    </location>
</feature>
<evidence type="ECO:0000256" key="7">
    <source>
        <dbReference type="ARBA" id="ARBA00022801"/>
    </source>
</evidence>
<feature type="compositionally biased region" description="Polar residues" evidence="14">
    <location>
        <begin position="615"/>
        <end position="629"/>
    </location>
</feature>
<dbReference type="GO" id="GO:0071555">
    <property type="term" value="P:cell wall organization"/>
    <property type="evidence" value="ECO:0007669"/>
    <property type="project" value="UniProtKB-KW"/>
</dbReference>
<dbReference type="Pfam" id="PF00912">
    <property type="entry name" value="Transgly"/>
    <property type="match status" value="1"/>
</dbReference>
<evidence type="ECO:0000256" key="12">
    <source>
        <dbReference type="ARBA" id="ARBA00034000"/>
    </source>
</evidence>
<evidence type="ECO:0000256" key="6">
    <source>
        <dbReference type="ARBA" id="ARBA00022679"/>
    </source>
</evidence>
<keyword evidence="8" id="KW-0133">Cell shape</keyword>
<comment type="catalytic activity">
    <reaction evidence="13">
        <text>[GlcNAc-(1-&gt;4)-Mur2Ac(oyl-L-Ala-gamma-D-Glu-L-Lys-D-Ala-D-Ala)](n)-di-trans,octa-cis-undecaprenyl diphosphate + beta-D-GlcNAc-(1-&gt;4)-Mur2Ac(oyl-L-Ala-gamma-D-Glu-L-Lys-D-Ala-D-Ala)-di-trans,octa-cis-undecaprenyl diphosphate = [GlcNAc-(1-&gt;4)-Mur2Ac(oyl-L-Ala-gamma-D-Glu-L-Lys-D-Ala-D-Ala)](n+1)-di-trans,octa-cis-undecaprenyl diphosphate + di-trans,octa-cis-undecaprenyl diphosphate + H(+)</text>
        <dbReference type="Rhea" id="RHEA:23708"/>
        <dbReference type="Rhea" id="RHEA-COMP:9602"/>
        <dbReference type="Rhea" id="RHEA-COMP:9603"/>
        <dbReference type="ChEBI" id="CHEBI:15378"/>
        <dbReference type="ChEBI" id="CHEBI:58405"/>
        <dbReference type="ChEBI" id="CHEBI:60033"/>
        <dbReference type="ChEBI" id="CHEBI:78435"/>
        <dbReference type="EC" id="2.4.99.28"/>
    </reaction>
</comment>
<dbReference type="InterPro" id="IPR050396">
    <property type="entry name" value="Glycosyltr_51/Transpeptidase"/>
</dbReference>
<comment type="similarity">
    <text evidence="2">In the N-terminal section; belongs to the glycosyltransferase 51 family.</text>
</comment>
<dbReference type="GO" id="GO:0008955">
    <property type="term" value="F:peptidoglycan glycosyltransferase activity"/>
    <property type="evidence" value="ECO:0007669"/>
    <property type="project" value="UniProtKB-EC"/>
</dbReference>
<dbReference type="InterPro" id="IPR001264">
    <property type="entry name" value="Glyco_trans_51"/>
</dbReference>
<feature type="compositionally biased region" description="Low complexity" evidence="14">
    <location>
        <begin position="672"/>
        <end position="686"/>
    </location>
</feature>
<feature type="domain" description="Penicillin-binding protein transpeptidase" evidence="16">
    <location>
        <begin position="339"/>
        <end position="576"/>
    </location>
</feature>
<keyword evidence="11" id="KW-0961">Cell wall biogenesis/degradation</keyword>
<feature type="region of interest" description="Disordered" evidence="14">
    <location>
        <begin position="615"/>
        <end position="705"/>
    </location>
</feature>
<dbReference type="InterPro" id="IPR023346">
    <property type="entry name" value="Lysozyme-like_dom_sf"/>
</dbReference>
<keyword evidence="9" id="KW-0573">Peptidoglycan synthesis</keyword>
<dbReference type="PANTHER" id="PTHR32282:SF33">
    <property type="entry name" value="PEPTIDOGLYCAN GLYCOSYLTRANSFERASE"/>
    <property type="match status" value="1"/>
</dbReference>
<proteinExistence type="inferred from homology"/>
<keyword evidence="4" id="KW-0645">Protease</keyword>
<dbReference type="Gene3D" id="1.10.3810.10">
    <property type="entry name" value="Biosynthetic peptidoglycan transglycosylase-like"/>
    <property type="match status" value="1"/>
</dbReference>
<accession>A0A927WQ94</accession>
<comment type="catalytic activity">
    <reaction evidence="12">
        <text>Preferential cleavage: (Ac)2-L-Lys-D-Ala-|-D-Ala. Also transpeptidation of peptidyl-alanyl moieties that are N-acyl substituents of D-alanine.</text>
        <dbReference type="EC" id="3.4.16.4"/>
    </reaction>
</comment>
<dbReference type="PANTHER" id="PTHR32282">
    <property type="entry name" value="BINDING PROTEIN TRANSPEPTIDASE, PUTATIVE-RELATED"/>
    <property type="match status" value="1"/>
</dbReference>
<dbReference type="GO" id="GO:0009252">
    <property type="term" value="P:peptidoglycan biosynthetic process"/>
    <property type="evidence" value="ECO:0007669"/>
    <property type="project" value="UniProtKB-KW"/>
</dbReference>
<gene>
    <name evidence="18" type="ORF">E7201_08845</name>
</gene>
<dbReference type="AlphaFoldDB" id="A0A927WQ94"/>
<dbReference type="NCBIfam" id="TIGR02074">
    <property type="entry name" value="PBP_1a_fam"/>
    <property type="match status" value="1"/>
</dbReference>
<organism evidence="18 19">
    <name type="scientific">Selenomonas ruminantium</name>
    <dbReference type="NCBI Taxonomy" id="971"/>
    <lineage>
        <taxon>Bacteria</taxon>
        <taxon>Bacillati</taxon>
        <taxon>Bacillota</taxon>
        <taxon>Negativicutes</taxon>
        <taxon>Selenomonadales</taxon>
        <taxon>Selenomonadaceae</taxon>
        <taxon>Selenomonas</taxon>
    </lineage>
</organism>
<evidence type="ECO:0000256" key="8">
    <source>
        <dbReference type="ARBA" id="ARBA00022960"/>
    </source>
</evidence>